<dbReference type="Pfam" id="PF13360">
    <property type="entry name" value="PQQ_2"/>
    <property type="match status" value="2"/>
</dbReference>
<name>A0A381SW16_9ZZZZ</name>
<evidence type="ECO:0000256" key="1">
    <source>
        <dbReference type="SAM" id="MobiDB-lite"/>
    </source>
</evidence>
<dbReference type="PANTHER" id="PTHR34512">
    <property type="entry name" value="CELL SURFACE PROTEIN"/>
    <property type="match status" value="1"/>
</dbReference>
<evidence type="ECO:0000259" key="2">
    <source>
        <dbReference type="Pfam" id="PF13360"/>
    </source>
</evidence>
<dbReference type="AlphaFoldDB" id="A0A381SW16"/>
<dbReference type="EMBL" id="UINC01003651">
    <property type="protein sequence ID" value="SVA08156.1"/>
    <property type="molecule type" value="Genomic_DNA"/>
</dbReference>
<dbReference type="SMART" id="SM00564">
    <property type="entry name" value="PQQ"/>
    <property type="match status" value="4"/>
</dbReference>
<feature type="domain" description="Pyrrolo-quinoline quinone repeat" evidence="2">
    <location>
        <begin position="119"/>
        <end position="283"/>
    </location>
</feature>
<dbReference type="InterPro" id="IPR011047">
    <property type="entry name" value="Quinoprotein_ADH-like_sf"/>
</dbReference>
<dbReference type="InterPro" id="IPR018391">
    <property type="entry name" value="PQQ_b-propeller_rpt"/>
</dbReference>
<sequence>MRWFMGFLVLGCLSGVAHAEDWPQWRGPDGRRISSERDLPTVWGRDTGVAWRTPLRGLGVSSPIVSGELVFLTSQVGLGPLRPGGHPSLVRGGSRSSADEQPLGGRRAEGSGEGVIFLVSAFNRINGQTVWEYEFPAEGDLPQAHQKHNMASPSPVTDGELVYAWFATGQLVALNMDGRLVWQRHLARDYGPYEIVWGHSSSPVLYEGLIILQSDHESGAYLLALDARTGEARWRADRGPALRSFSTPVVVAAPNGNELVVNANAGLDGYDPSTGEWLWHAEGHNEYPVASATYDEGGTVYTARGHRAGPYLAVKLGGRGVVDESHVAWRVATGAPYVSSILYYDGLIYMANGGGIVTAVDAATGDRVWQDRVGGIYSASPLAGDGKVYLFSETGETVVLEAGRSLNVLQRNDLGERVVSSPAASDGRIFIRTDESLIAVGP</sequence>
<feature type="region of interest" description="Disordered" evidence="1">
    <location>
        <begin position="83"/>
        <end position="109"/>
    </location>
</feature>
<organism evidence="3">
    <name type="scientific">marine metagenome</name>
    <dbReference type="NCBI Taxonomy" id="408172"/>
    <lineage>
        <taxon>unclassified sequences</taxon>
        <taxon>metagenomes</taxon>
        <taxon>ecological metagenomes</taxon>
    </lineage>
</organism>
<dbReference type="PANTHER" id="PTHR34512:SF30">
    <property type="entry name" value="OUTER MEMBRANE PROTEIN ASSEMBLY FACTOR BAMB"/>
    <property type="match status" value="1"/>
</dbReference>
<gene>
    <name evidence="3" type="ORF">METZ01_LOCUS61010</name>
</gene>
<feature type="domain" description="Pyrrolo-quinoline quinone repeat" evidence="2">
    <location>
        <begin position="354"/>
        <end position="439"/>
    </location>
</feature>
<dbReference type="InterPro" id="IPR015943">
    <property type="entry name" value="WD40/YVTN_repeat-like_dom_sf"/>
</dbReference>
<dbReference type="Gene3D" id="2.130.10.10">
    <property type="entry name" value="YVTN repeat-like/Quinoprotein amine dehydrogenase"/>
    <property type="match status" value="2"/>
</dbReference>
<proteinExistence type="predicted"/>
<dbReference type="InterPro" id="IPR002372">
    <property type="entry name" value="PQQ_rpt_dom"/>
</dbReference>
<evidence type="ECO:0000313" key="3">
    <source>
        <dbReference type="EMBL" id="SVA08156.1"/>
    </source>
</evidence>
<accession>A0A381SW16</accession>
<dbReference type="SUPFAM" id="SSF50998">
    <property type="entry name" value="Quinoprotein alcohol dehydrogenase-like"/>
    <property type="match status" value="1"/>
</dbReference>
<reference evidence="3" key="1">
    <citation type="submission" date="2018-05" db="EMBL/GenBank/DDBJ databases">
        <authorList>
            <person name="Lanie J.A."/>
            <person name="Ng W.-L."/>
            <person name="Kazmierczak K.M."/>
            <person name="Andrzejewski T.M."/>
            <person name="Davidsen T.M."/>
            <person name="Wayne K.J."/>
            <person name="Tettelin H."/>
            <person name="Glass J.I."/>
            <person name="Rusch D."/>
            <person name="Podicherti R."/>
            <person name="Tsui H.-C.T."/>
            <person name="Winkler M.E."/>
        </authorList>
    </citation>
    <scope>NUCLEOTIDE SEQUENCE</scope>
</reference>
<protein>
    <recommendedName>
        <fullName evidence="2">Pyrrolo-quinoline quinone repeat domain-containing protein</fullName>
    </recommendedName>
</protein>